<gene>
    <name evidence="1" type="ORF">BQ2448_329</name>
</gene>
<dbReference type="Proteomes" id="UP000198372">
    <property type="component" value="Unassembled WGS sequence"/>
</dbReference>
<keyword evidence="2" id="KW-1185">Reference proteome</keyword>
<sequence>MVKTSPGVTSEQVLVALDKHYPSLAGAVPCSTKGQRALRFPKTANLNDLTINGFTVGKTLCKIEKLLGPSKGGVIQSTLTGFFSDPDGVRLFNEKIAAFGTVLMRRVQHIGKTKHISGVYDFVLALKDPSNLPPSSIILERDGVSERIPLRITGGLRHCVFCRSATHVRKDCTDAPLCKICS</sequence>
<evidence type="ECO:0000313" key="2">
    <source>
        <dbReference type="Proteomes" id="UP000198372"/>
    </source>
</evidence>
<name>A0A238FAQ5_9BASI</name>
<accession>A0A238FAQ5</accession>
<dbReference type="OrthoDB" id="2539227at2759"/>
<protein>
    <submittedName>
        <fullName evidence="1">BQ2448_329 protein</fullName>
    </submittedName>
</protein>
<proteinExistence type="predicted"/>
<dbReference type="AlphaFoldDB" id="A0A238FAQ5"/>
<dbReference type="EMBL" id="FMSP01000003">
    <property type="protein sequence ID" value="SCV68208.1"/>
    <property type="molecule type" value="Genomic_DNA"/>
</dbReference>
<reference evidence="2" key="1">
    <citation type="submission" date="2016-09" db="EMBL/GenBank/DDBJ databases">
        <authorList>
            <person name="Jeantristanb JTB J.-T."/>
            <person name="Ricardo R."/>
        </authorList>
    </citation>
    <scope>NUCLEOTIDE SEQUENCE [LARGE SCALE GENOMIC DNA]</scope>
</reference>
<organism evidence="1 2">
    <name type="scientific">Microbotryum intermedium</name>
    <dbReference type="NCBI Taxonomy" id="269621"/>
    <lineage>
        <taxon>Eukaryota</taxon>
        <taxon>Fungi</taxon>
        <taxon>Dikarya</taxon>
        <taxon>Basidiomycota</taxon>
        <taxon>Pucciniomycotina</taxon>
        <taxon>Microbotryomycetes</taxon>
        <taxon>Microbotryales</taxon>
        <taxon>Microbotryaceae</taxon>
        <taxon>Microbotryum</taxon>
    </lineage>
</organism>
<dbReference type="STRING" id="269621.A0A238FAQ5"/>
<evidence type="ECO:0000313" key="1">
    <source>
        <dbReference type="EMBL" id="SCV68208.1"/>
    </source>
</evidence>